<protein>
    <submittedName>
        <fullName evidence="1">Uncharacterized protein</fullName>
    </submittedName>
</protein>
<organism evidence="1 2">
    <name type="scientific">Microbacterium foliorum</name>
    <dbReference type="NCBI Taxonomy" id="104336"/>
    <lineage>
        <taxon>Bacteria</taxon>
        <taxon>Bacillati</taxon>
        <taxon>Actinomycetota</taxon>
        <taxon>Actinomycetes</taxon>
        <taxon>Micrococcales</taxon>
        <taxon>Microbacteriaceae</taxon>
        <taxon>Microbacterium</taxon>
    </lineage>
</organism>
<name>A0A0F0KSP5_9MICO</name>
<keyword evidence="2" id="KW-1185">Reference proteome</keyword>
<dbReference type="EMBL" id="JYIU01000036">
    <property type="protein sequence ID" value="KJL23150.1"/>
    <property type="molecule type" value="Genomic_DNA"/>
</dbReference>
<proteinExistence type="predicted"/>
<comment type="caution">
    <text evidence="1">The sequence shown here is derived from an EMBL/GenBank/DDBJ whole genome shotgun (WGS) entry which is preliminary data.</text>
</comment>
<dbReference type="PATRIC" id="fig|104336.4.peg.1117"/>
<dbReference type="Proteomes" id="UP000033572">
    <property type="component" value="Unassembled WGS sequence"/>
</dbReference>
<sequence length="106" mass="11836">MGAGERVKLANDMRAYRASVIAASKRGPLQSLTDRELALKDCAVTIYPKNLQRRVQAWVRFGGEAIRVEAKLMRSTPHAAGIEFSAEGQVWRCWVWGNAVQVPDDH</sequence>
<evidence type="ECO:0000313" key="1">
    <source>
        <dbReference type="EMBL" id="KJL23150.1"/>
    </source>
</evidence>
<accession>A0A0F0KSP5</accession>
<dbReference type="AlphaFoldDB" id="A0A0F0KSP5"/>
<reference evidence="1 2" key="1">
    <citation type="submission" date="2015-02" db="EMBL/GenBank/DDBJ databases">
        <title>Draft genome sequences of ten Microbacterium spp. with emphasis on heavy metal contaminated environments.</title>
        <authorList>
            <person name="Corretto E."/>
        </authorList>
    </citation>
    <scope>NUCLEOTIDE SEQUENCE [LARGE SCALE GENOMIC DNA]</scope>
    <source>
        <strain evidence="1 2">DSM 12966</strain>
    </source>
</reference>
<evidence type="ECO:0000313" key="2">
    <source>
        <dbReference type="Proteomes" id="UP000033572"/>
    </source>
</evidence>
<gene>
    <name evidence="1" type="ORF">RN50_01088</name>
</gene>